<keyword evidence="4 7" id="KW-1133">Transmembrane helix</keyword>
<keyword evidence="3 7" id="KW-0812">Transmembrane</keyword>
<reference evidence="8 9" key="1">
    <citation type="submission" date="2020-05" db="EMBL/GenBank/DDBJ databases">
        <title>Identification and distribution of gene clusters putatively required for synthesis of sphingolipid metabolism inhibitors in phylogenetically diverse species of the filamentous fungus Fusarium.</title>
        <authorList>
            <person name="Kim H.-S."/>
            <person name="Busman M."/>
            <person name="Brown D.W."/>
            <person name="Divon H."/>
            <person name="Uhlig S."/>
            <person name="Proctor R.H."/>
        </authorList>
    </citation>
    <scope>NUCLEOTIDE SEQUENCE [LARGE SCALE GENOMIC DNA]</scope>
    <source>
        <strain evidence="8 9">NRRL 66235</strain>
    </source>
</reference>
<comment type="subcellular location">
    <subcellularLocation>
        <location evidence="1">Membrane</location>
        <topology evidence="1">Multi-pass membrane protein</topology>
    </subcellularLocation>
</comment>
<dbReference type="PANTHER" id="PTHR43791:SF18">
    <property type="entry name" value="NICOTINIC ACID TRANSPORTER TNA1, PUTATIVE (AFU_ORTHOLOGUE AFUA_3G03820)-RELATED"/>
    <property type="match status" value="1"/>
</dbReference>
<evidence type="ECO:0000313" key="8">
    <source>
        <dbReference type="EMBL" id="KAF5709668.1"/>
    </source>
</evidence>
<dbReference type="EMBL" id="JAAOAN010000354">
    <property type="protein sequence ID" value="KAF5709668.1"/>
    <property type="molecule type" value="Genomic_DNA"/>
</dbReference>
<feature type="transmembrane region" description="Helical" evidence="7">
    <location>
        <begin position="253"/>
        <end position="273"/>
    </location>
</feature>
<dbReference type="GO" id="GO:0016020">
    <property type="term" value="C:membrane"/>
    <property type="evidence" value="ECO:0007669"/>
    <property type="project" value="UniProtKB-SubCell"/>
</dbReference>
<name>A0A8H5YBQ9_9HYPO</name>
<evidence type="ECO:0000256" key="5">
    <source>
        <dbReference type="ARBA" id="ARBA00023136"/>
    </source>
</evidence>
<sequence length="355" mass="39199">MLAVHYHLSFLDRGNIRNAKIEGLQEDLNMTGDQYNWFLTVFFFTYAAFEVPPNLLLKKLRPSVWLPTIMVAWGIIMTLMGFVKNYHGLLVAHIFLRLTEAGFFPGIAASLLSTLLFSTASVAGSFSGLLAFGTAKMDGVGGLEGWRWIFILEGIATILASDERAFVVFRLKYQSQRPVNGQEEEASQTRVAVADEFKWASQLLTIPIYITAAILAVIIEWTSDWVGKRSLFIVVFLCTMICISSGTPKIVYGGVFIATCAIYPAFPDVISWLASNLSGSYKRNVSMAIQIGVGNLGGAMASNFYRSKDGPRYKLGHALELGFISAGIVAALILIVRYDPIYKDCFRKVAASEHN</sequence>
<dbReference type="InterPro" id="IPR036259">
    <property type="entry name" value="MFS_trans_sf"/>
</dbReference>
<dbReference type="OrthoDB" id="2962993at2759"/>
<dbReference type="Proteomes" id="UP000544331">
    <property type="component" value="Unassembled WGS sequence"/>
</dbReference>
<evidence type="ECO:0000256" key="7">
    <source>
        <dbReference type="SAM" id="Phobius"/>
    </source>
</evidence>
<feature type="transmembrane region" description="Helical" evidence="7">
    <location>
        <begin position="231"/>
        <end position="247"/>
    </location>
</feature>
<feature type="transmembrane region" description="Helical" evidence="7">
    <location>
        <begin position="64"/>
        <end position="83"/>
    </location>
</feature>
<evidence type="ECO:0000256" key="2">
    <source>
        <dbReference type="ARBA" id="ARBA00022448"/>
    </source>
</evidence>
<keyword evidence="2" id="KW-0813">Transport</keyword>
<dbReference type="PANTHER" id="PTHR43791">
    <property type="entry name" value="PERMEASE-RELATED"/>
    <property type="match status" value="1"/>
</dbReference>
<feature type="transmembrane region" description="Helical" evidence="7">
    <location>
        <begin position="199"/>
        <end position="219"/>
    </location>
</feature>
<dbReference type="Pfam" id="PF07690">
    <property type="entry name" value="MFS_1"/>
    <property type="match status" value="1"/>
</dbReference>
<evidence type="ECO:0000256" key="1">
    <source>
        <dbReference type="ARBA" id="ARBA00004141"/>
    </source>
</evidence>
<dbReference type="SUPFAM" id="SSF103473">
    <property type="entry name" value="MFS general substrate transporter"/>
    <property type="match status" value="1"/>
</dbReference>
<protein>
    <recommendedName>
        <fullName evidence="10">Major facilitator superfamily (MFS) profile domain-containing protein</fullName>
    </recommendedName>
</protein>
<evidence type="ECO:0000256" key="3">
    <source>
        <dbReference type="ARBA" id="ARBA00022692"/>
    </source>
</evidence>
<keyword evidence="6" id="KW-0325">Glycoprotein</keyword>
<feature type="transmembrane region" description="Helical" evidence="7">
    <location>
        <begin position="317"/>
        <end position="338"/>
    </location>
</feature>
<keyword evidence="9" id="KW-1185">Reference proteome</keyword>
<dbReference type="Gene3D" id="1.20.1250.20">
    <property type="entry name" value="MFS general substrate transporter like domains"/>
    <property type="match status" value="2"/>
</dbReference>
<evidence type="ECO:0000256" key="6">
    <source>
        <dbReference type="ARBA" id="ARBA00023180"/>
    </source>
</evidence>
<evidence type="ECO:0008006" key="10">
    <source>
        <dbReference type="Google" id="ProtNLM"/>
    </source>
</evidence>
<accession>A0A8H5YBQ9</accession>
<feature type="transmembrane region" description="Helical" evidence="7">
    <location>
        <begin position="37"/>
        <end position="57"/>
    </location>
</feature>
<evidence type="ECO:0000313" key="9">
    <source>
        <dbReference type="Proteomes" id="UP000544331"/>
    </source>
</evidence>
<evidence type="ECO:0000256" key="4">
    <source>
        <dbReference type="ARBA" id="ARBA00022989"/>
    </source>
</evidence>
<dbReference type="InterPro" id="IPR011701">
    <property type="entry name" value="MFS"/>
</dbReference>
<comment type="caution">
    <text evidence="8">The sequence shown here is derived from an EMBL/GenBank/DDBJ whole genome shotgun (WGS) entry which is preliminary data.</text>
</comment>
<dbReference type="GO" id="GO:0022857">
    <property type="term" value="F:transmembrane transporter activity"/>
    <property type="evidence" value="ECO:0007669"/>
    <property type="project" value="InterPro"/>
</dbReference>
<feature type="transmembrane region" description="Helical" evidence="7">
    <location>
        <begin position="103"/>
        <end position="133"/>
    </location>
</feature>
<keyword evidence="5 7" id="KW-0472">Membrane</keyword>
<gene>
    <name evidence="8" type="ORF">FMUND_9930</name>
</gene>
<dbReference type="AlphaFoldDB" id="A0A8H5YBQ9"/>
<organism evidence="8 9">
    <name type="scientific">Fusarium mundagurra</name>
    <dbReference type="NCBI Taxonomy" id="1567541"/>
    <lineage>
        <taxon>Eukaryota</taxon>
        <taxon>Fungi</taxon>
        <taxon>Dikarya</taxon>
        <taxon>Ascomycota</taxon>
        <taxon>Pezizomycotina</taxon>
        <taxon>Sordariomycetes</taxon>
        <taxon>Hypocreomycetidae</taxon>
        <taxon>Hypocreales</taxon>
        <taxon>Nectriaceae</taxon>
        <taxon>Fusarium</taxon>
        <taxon>Fusarium fujikuroi species complex</taxon>
    </lineage>
</organism>
<proteinExistence type="predicted"/>